<reference evidence="3" key="1">
    <citation type="submission" date="2021-03" db="EMBL/GenBank/DDBJ databases">
        <authorList>
            <person name="Kanchanasin P."/>
            <person name="Saeng-In P."/>
            <person name="Phongsopitanun W."/>
            <person name="Yuki M."/>
            <person name="Kudo T."/>
            <person name="Ohkuma M."/>
            <person name="Tanasupawat S."/>
        </authorList>
    </citation>
    <scope>NUCLEOTIDE SEQUENCE</scope>
    <source>
        <strain evidence="3">GKU 128</strain>
    </source>
</reference>
<evidence type="ECO:0000259" key="2">
    <source>
        <dbReference type="Pfam" id="PF26526"/>
    </source>
</evidence>
<proteinExistence type="predicted"/>
<feature type="compositionally biased region" description="Basic and acidic residues" evidence="1">
    <location>
        <begin position="38"/>
        <end position="55"/>
    </location>
</feature>
<feature type="domain" description="DUF8175" evidence="2">
    <location>
        <begin position="2"/>
        <end position="135"/>
    </location>
</feature>
<keyword evidence="4" id="KW-1185">Reference proteome</keyword>
<protein>
    <recommendedName>
        <fullName evidence="2">DUF8175 domain-containing protein</fullName>
    </recommendedName>
</protein>
<organism evidence="3 4">
    <name type="scientific">Actinomadura barringtoniae</name>
    <dbReference type="NCBI Taxonomy" id="1427535"/>
    <lineage>
        <taxon>Bacteria</taxon>
        <taxon>Bacillati</taxon>
        <taxon>Actinomycetota</taxon>
        <taxon>Actinomycetes</taxon>
        <taxon>Streptosporangiales</taxon>
        <taxon>Thermomonosporaceae</taxon>
        <taxon>Actinomadura</taxon>
    </lineage>
</organism>
<gene>
    <name evidence="3" type="ORF">J4573_08625</name>
</gene>
<sequence length="140" mass="15132">MLAAIHITARANAVWGPRIFEPTIAQQVTGPDAAALADETRQAYEQQRRSTHTPDGRPLGRAYVTIEGFRWLGYTSDLADLDLVTAGPGDSDATVRAVTRVLLEWRDGDWRVVGPPNGNWAASAAPIESADGYTRFPQGG</sequence>
<dbReference type="Proteomes" id="UP000669179">
    <property type="component" value="Unassembled WGS sequence"/>
</dbReference>
<feature type="region of interest" description="Disordered" evidence="1">
    <location>
        <begin position="38"/>
        <end position="58"/>
    </location>
</feature>
<evidence type="ECO:0000313" key="3">
    <source>
        <dbReference type="EMBL" id="MBO2447148.1"/>
    </source>
</evidence>
<dbReference type="RefSeq" id="WP_208254750.1">
    <property type="nucleotide sequence ID" value="NZ_JAGEOJ010000003.1"/>
</dbReference>
<dbReference type="EMBL" id="JAGEOJ010000003">
    <property type="protein sequence ID" value="MBO2447148.1"/>
    <property type="molecule type" value="Genomic_DNA"/>
</dbReference>
<accession>A0A939P7Q9</accession>
<evidence type="ECO:0000256" key="1">
    <source>
        <dbReference type="SAM" id="MobiDB-lite"/>
    </source>
</evidence>
<comment type="caution">
    <text evidence="3">The sequence shown here is derived from an EMBL/GenBank/DDBJ whole genome shotgun (WGS) entry which is preliminary data.</text>
</comment>
<evidence type="ECO:0000313" key="4">
    <source>
        <dbReference type="Proteomes" id="UP000669179"/>
    </source>
</evidence>
<name>A0A939P7Q9_9ACTN</name>
<dbReference type="Pfam" id="PF26526">
    <property type="entry name" value="DUF8175"/>
    <property type="match status" value="1"/>
</dbReference>
<dbReference type="AlphaFoldDB" id="A0A939P7Q9"/>
<dbReference type="InterPro" id="IPR058488">
    <property type="entry name" value="DUF8175"/>
</dbReference>